<evidence type="ECO:0000313" key="6">
    <source>
        <dbReference type="Proteomes" id="UP001161017"/>
    </source>
</evidence>
<evidence type="ECO:0000313" key="5">
    <source>
        <dbReference type="EMBL" id="MDI1489816.1"/>
    </source>
</evidence>
<feature type="compositionally biased region" description="Basic and acidic residues" evidence="4">
    <location>
        <begin position="258"/>
        <end position="267"/>
    </location>
</feature>
<feature type="compositionally biased region" description="Acidic residues" evidence="4">
    <location>
        <begin position="298"/>
        <end position="312"/>
    </location>
</feature>
<evidence type="ECO:0000256" key="3">
    <source>
        <dbReference type="SAM" id="Coils"/>
    </source>
</evidence>
<comment type="caution">
    <text evidence="5">The sequence shown here is derived from an EMBL/GenBank/DDBJ whole genome shotgun (WGS) entry which is preliminary data.</text>
</comment>
<sequence length="348" mass="39516">MASHSLLDQAEEDALHKARLLNVEEKPFKRITKRLLAHNALISAPITLPPTPPPDANAADEEAAAHEHEMQRQLDVQRQWREDVLLDFAAFESSILRIQFLLTSNIKQRDHYAAEKIQIENTAQAVRDNTVDLRNQLQEAQQTLALRKEYDELAEKITSNRLLKPREEQQQNLEKLHNEIAELERESTEYARTWAERREQFGRIIEEGMQMRRLIRDEKEEVERREGMEGQGDGDDDQKSRASGRNTPRPESMGENTPTHRLERDGDVGSPATLNVDRGEVRGSSPLREVQSIVKTPDEEDEEMAEDGELAAESENMTADPVEGLIASEGEEADKPGSEAATDRMDVT</sequence>
<dbReference type="GO" id="GO:0006397">
    <property type="term" value="P:mRNA processing"/>
    <property type="evidence" value="ECO:0007669"/>
    <property type="project" value="InterPro"/>
</dbReference>
<protein>
    <recommendedName>
        <fullName evidence="7">Tho complex subunit 7</fullName>
    </recommendedName>
</protein>
<reference evidence="5" key="1">
    <citation type="journal article" date="2023" name="Genome Biol. Evol.">
        <title>First Whole Genome Sequence and Flow Cytometry Genome Size Data for the Lichen-Forming Fungus Ramalina farinacea (Ascomycota).</title>
        <authorList>
            <person name="Llewellyn T."/>
            <person name="Mian S."/>
            <person name="Hill R."/>
            <person name="Leitch I.J."/>
            <person name="Gaya E."/>
        </authorList>
    </citation>
    <scope>NUCLEOTIDE SEQUENCE</scope>
    <source>
        <strain evidence="5">LIQ254RAFAR</strain>
    </source>
</reference>
<comment type="subcellular location">
    <subcellularLocation>
        <location evidence="1">Nucleus</location>
    </subcellularLocation>
</comment>
<keyword evidence="3" id="KW-0175">Coiled coil</keyword>
<dbReference type="Pfam" id="PF05615">
    <property type="entry name" value="THOC7"/>
    <property type="match status" value="1"/>
</dbReference>
<organism evidence="5 6">
    <name type="scientific">Ramalina farinacea</name>
    <dbReference type="NCBI Taxonomy" id="258253"/>
    <lineage>
        <taxon>Eukaryota</taxon>
        <taxon>Fungi</taxon>
        <taxon>Dikarya</taxon>
        <taxon>Ascomycota</taxon>
        <taxon>Pezizomycotina</taxon>
        <taxon>Lecanoromycetes</taxon>
        <taxon>OSLEUM clade</taxon>
        <taxon>Lecanoromycetidae</taxon>
        <taxon>Lecanorales</taxon>
        <taxon>Lecanorineae</taxon>
        <taxon>Ramalinaceae</taxon>
        <taxon>Ramalina</taxon>
    </lineage>
</organism>
<accession>A0AA43QNM9</accession>
<feature type="region of interest" description="Disordered" evidence="4">
    <location>
        <begin position="46"/>
        <end position="69"/>
    </location>
</feature>
<feature type="coiled-coil region" evidence="3">
    <location>
        <begin position="123"/>
        <end position="193"/>
    </location>
</feature>
<keyword evidence="2" id="KW-0539">Nucleus</keyword>
<feature type="compositionally biased region" description="Basic and acidic residues" evidence="4">
    <location>
        <begin position="333"/>
        <end position="348"/>
    </location>
</feature>
<name>A0AA43QNM9_9LECA</name>
<dbReference type="EMBL" id="JAPUFD010000010">
    <property type="protein sequence ID" value="MDI1489816.1"/>
    <property type="molecule type" value="Genomic_DNA"/>
</dbReference>
<dbReference type="AlphaFoldDB" id="A0AA43QNM9"/>
<feature type="region of interest" description="Disordered" evidence="4">
    <location>
        <begin position="216"/>
        <end position="348"/>
    </location>
</feature>
<keyword evidence="6" id="KW-1185">Reference proteome</keyword>
<gene>
    <name evidence="5" type="ORF">OHK93_001014</name>
</gene>
<evidence type="ECO:0000256" key="1">
    <source>
        <dbReference type="ARBA" id="ARBA00004123"/>
    </source>
</evidence>
<dbReference type="GO" id="GO:0000445">
    <property type="term" value="C:THO complex part of transcription export complex"/>
    <property type="evidence" value="ECO:0007669"/>
    <property type="project" value="InterPro"/>
</dbReference>
<dbReference type="Proteomes" id="UP001161017">
    <property type="component" value="Unassembled WGS sequence"/>
</dbReference>
<proteinExistence type="predicted"/>
<dbReference type="InterPro" id="IPR008501">
    <property type="entry name" value="THOC7/Mft1"/>
</dbReference>
<evidence type="ECO:0000256" key="2">
    <source>
        <dbReference type="ARBA" id="ARBA00023242"/>
    </source>
</evidence>
<feature type="compositionally biased region" description="Basic and acidic residues" evidence="4">
    <location>
        <begin position="216"/>
        <end position="228"/>
    </location>
</feature>
<evidence type="ECO:0008006" key="7">
    <source>
        <dbReference type="Google" id="ProtNLM"/>
    </source>
</evidence>
<evidence type="ECO:0000256" key="4">
    <source>
        <dbReference type="SAM" id="MobiDB-lite"/>
    </source>
</evidence>